<reference evidence="2 3" key="1">
    <citation type="submission" date="2021-07" db="EMBL/GenBank/DDBJ databases">
        <authorList>
            <person name="So Y."/>
        </authorList>
    </citation>
    <scope>NUCLEOTIDE SEQUENCE [LARGE SCALE GENOMIC DNA]</scope>
    <source>
        <strain evidence="2 3">HJA6</strain>
    </source>
</reference>
<gene>
    <name evidence="2" type="ORF">KPL78_08155</name>
</gene>
<evidence type="ECO:0000313" key="3">
    <source>
        <dbReference type="Proteomes" id="UP001196565"/>
    </source>
</evidence>
<name>A0ABS7A676_9PROT</name>
<sequence>MTDEERRIISAFVERISGAAPVPQAPSGPWGAAPAPQVPTLPPVDPEADRLIADLFARYPEARYRITQTAFVQEAALVEANNRIQRLEWEVENARRQGQAAAAQAGGGGMLGGLFGGRSNAPMPPPMPPPPQPQYPAGYNPQALAPQGRGGGMGFLGTAASAAAGVAGGMLLGNMLMNAFGGHGGAAQAATSPFATGGADASPVASPWTDPGAAAGGWGGEKAPVDPGWGQQADATPVDNGWDATPDQDASGSQDDGGDWGNDEEV</sequence>
<comment type="caution">
    <text evidence="2">The sequence shown here is derived from an EMBL/GenBank/DDBJ whole genome shotgun (WGS) entry which is preliminary data.</text>
</comment>
<feature type="region of interest" description="Disordered" evidence="1">
    <location>
        <begin position="196"/>
        <end position="266"/>
    </location>
</feature>
<feature type="region of interest" description="Disordered" evidence="1">
    <location>
        <begin position="100"/>
        <end position="133"/>
    </location>
</feature>
<dbReference type="InterPro" id="IPR018648">
    <property type="entry name" value="DUF2076"/>
</dbReference>
<keyword evidence="3" id="KW-1185">Reference proteome</keyword>
<dbReference type="RefSeq" id="WP_219762393.1">
    <property type="nucleotide sequence ID" value="NZ_JAHYBZ010000002.1"/>
</dbReference>
<feature type="compositionally biased region" description="Acidic residues" evidence="1">
    <location>
        <begin position="256"/>
        <end position="266"/>
    </location>
</feature>
<protein>
    <submittedName>
        <fullName evidence="2">DUF2076 domain-containing protein</fullName>
    </submittedName>
</protein>
<dbReference type="Proteomes" id="UP001196565">
    <property type="component" value="Unassembled WGS sequence"/>
</dbReference>
<feature type="compositionally biased region" description="Pro residues" evidence="1">
    <location>
        <begin position="122"/>
        <end position="133"/>
    </location>
</feature>
<feature type="compositionally biased region" description="Gly residues" evidence="1">
    <location>
        <begin position="105"/>
        <end position="116"/>
    </location>
</feature>
<organism evidence="2 3">
    <name type="scientific">Roseomonas alba</name>
    <dbReference type="NCBI Taxonomy" id="2846776"/>
    <lineage>
        <taxon>Bacteria</taxon>
        <taxon>Pseudomonadati</taxon>
        <taxon>Pseudomonadota</taxon>
        <taxon>Alphaproteobacteria</taxon>
        <taxon>Acetobacterales</taxon>
        <taxon>Roseomonadaceae</taxon>
        <taxon>Roseomonas</taxon>
    </lineage>
</organism>
<dbReference type="Pfam" id="PF09849">
    <property type="entry name" value="DUF2076"/>
    <property type="match status" value="1"/>
</dbReference>
<evidence type="ECO:0000313" key="2">
    <source>
        <dbReference type="EMBL" id="MBW6397812.1"/>
    </source>
</evidence>
<dbReference type="EMBL" id="JAHYBZ010000002">
    <property type="protein sequence ID" value="MBW6397812.1"/>
    <property type="molecule type" value="Genomic_DNA"/>
</dbReference>
<evidence type="ECO:0000256" key="1">
    <source>
        <dbReference type="SAM" id="MobiDB-lite"/>
    </source>
</evidence>
<proteinExistence type="predicted"/>
<accession>A0ABS7A676</accession>